<dbReference type="AlphaFoldDB" id="A0A1F5LP13"/>
<dbReference type="Proteomes" id="UP000177622">
    <property type="component" value="Unassembled WGS sequence"/>
</dbReference>
<keyword evidence="3" id="KW-1185">Reference proteome</keyword>
<proteinExistence type="predicted"/>
<evidence type="ECO:0000313" key="2">
    <source>
        <dbReference type="EMBL" id="OGE54948.1"/>
    </source>
</evidence>
<dbReference type="GeneID" id="34574804"/>
<sequence length="118" mass="12960">MTRPSLLLPHQTYLRKLDTVRPRPALKSLPYSTGGYGDDVNKGDPQDKNPASQGVSPRTRELEHPGPSPPDTRSAKSKSSEASKSSSSKPTNRNEENVPPRSAKEELNNEKKRQGKQG</sequence>
<name>A0A1F5LP13_PENAI</name>
<feature type="region of interest" description="Disordered" evidence="1">
    <location>
        <begin position="1"/>
        <end position="118"/>
    </location>
</feature>
<organism evidence="2 3">
    <name type="scientific">Penicillium arizonense</name>
    <dbReference type="NCBI Taxonomy" id="1835702"/>
    <lineage>
        <taxon>Eukaryota</taxon>
        <taxon>Fungi</taxon>
        <taxon>Dikarya</taxon>
        <taxon>Ascomycota</taxon>
        <taxon>Pezizomycotina</taxon>
        <taxon>Eurotiomycetes</taxon>
        <taxon>Eurotiomycetidae</taxon>
        <taxon>Eurotiales</taxon>
        <taxon>Aspergillaceae</taxon>
        <taxon>Penicillium</taxon>
    </lineage>
</organism>
<feature type="compositionally biased region" description="Low complexity" evidence="1">
    <location>
        <begin position="80"/>
        <end position="89"/>
    </location>
</feature>
<reference evidence="2 3" key="1">
    <citation type="journal article" date="2016" name="Sci. Rep.">
        <title>Penicillium arizonense, a new, genome sequenced fungal species, reveals a high chemical diversity in secreted metabolites.</title>
        <authorList>
            <person name="Grijseels S."/>
            <person name="Nielsen J.C."/>
            <person name="Randelovic M."/>
            <person name="Nielsen J."/>
            <person name="Nielsen K.F."/>
            <person name="Workman M."/>
            <person name="Frisvad J.C."/>
        </authorList>
    </citation>
    <scope>NUCLEOTIDE SEQUENCE [LARGE SCALE GENOMIC DNA]</scope>
    <source>
        <strain evidence="2 3">CBS 141311</strain>
    </source>
</reference>
<evidence type="ECO:0000313" key="3">
    <source>
        <dbReference type="Proteomes" id="UP000177622"/>
    </source>
</evidence>
<dbReference type="EMBL" id="LXJU01000005">
    <property type="protein sequence ID" value="OGE54948.1"/>
    <property type="molecule type" value="Genomic_DNA"/>
</dbReference>
<evidence type="ECO:0000256" key="1">
    <source>
        <dbReference type="SAM" id="MobiDB-lite"/>
    </source>
</evidence>
<dbReference type="RefSeq" id="XP_022490378.1">
    <property type="nucleotide sequence ID" value="XM_022630070.1"/>
</dbReference>
<protein>
    <submittedName>
        <fullName evidence="2">Uncharacterized protein</fullName>
    </submittedName>
</protein>
<comment type="caution">
    <text evidence="2">The sequence shown here is derived from an EMBL/GenBank/DDBJ whole genome shotgun (WGS) entry which is preliminary data.</text>
</comment>
<gene>
    <name evidence="2" type="ORF">PENARI_c005G12069</name>
</gene>
<feature type="compositionally biased region" description="Basic and acidic residues" evidence="1">
    <location>
        <begin position="92"/>
        <end position="112"/>
    </location>
</feature>
<dbReference type="OrthoDB" id="5334244at2759"/>
<accession>A0A1F5LP13</accession>